<dbReference type="SUPFAM" id="SSF51735">
    <property type="entry name" value="NAD(P)-binding Rossmann-fold domains"/>
    <property type="match status" value="1"/>
</dbReference>
<feature type="domain" description="GFO/IDH/MocA-like oxidoreductase" evidence="2">
    <location>
        <begin position="135"/>
        <end position="253"/>
    </location>
</feature>
<protein>
    <submittedName>
        <fullName evidence="3">Gfo/Idh/MocA family oxidoreductase</fullName>
    </submittedName>
</protein>
<evidence type="ECO:0000259" key="2">
    <source>
        <dbReference type="Pfam" id="PF22725"/>
    </source>
</evidence>
<gene>
    <name evidence="3" type="ORF">GCM10009682_01170</name>
</gene>
<dbReference type="Gene3D" id="3.40.50.720">
    <property type="entry name" value="NAD(P)-binding Rossmann-like Domain"/>
    <property type="match status" value="1"/>
</dbReference>
<proteinExistence type="predicted"/>
<keyword evidence="4" id="KW-1185">Reference proteome</keyword>
<dbReference type="InterPro" id="IPR055170">
    <property type="entry name" value="GFO_IDH_MocA-like_dom"/>
</dbReference>
<dbReference type="InterPro" id="IPR052515">
    <property type="entry name" value="Gfo/Idh/MocA_Oxidoreductase"/>
</dbReference>
<reference evidence="4" key="1">
    <citation type="journal article" date="2019" name="Int. J. Syst. Evol. Microbiol.">
        <title>The Global Catalogue of Microorganisms (GCM) 10K type strain sequencing project: providing services to taxonomists for standard genome sequencing and annotation.</title>
        <authorList>
            <consortium name="The Broad Institute Genomics Platform"/>
            <consortium name="The Broad Institute Genome Sequencing Center for Infectious Disease"/>
            <person name="Wu L."/>
            <person name="Ma J."/>
        </authorList>
    </citation>
    <scope>NUCLEOTIDE SEQUENCE [LARGE SCALE GENOMIC DNA]</scope>
    <source>
        <strain evidence="4">JCM 13250</strain>
    </source>
</reference>
<feature type="domain" description="Gfo/Idh/MocA-like oxidoreductase N-terminal" evidence="1">
    <location>
        <begin position="7"/>
        <end position="127"/>
    </location>
</feature>
<dbReference type="SUPFAM" id="SSF55347">
    <property type="entry name" value="Glyceraldehyde-3-phosphate dehydrogenase-like, C-terminal domain"/>
    <property type="match status" value="1"/>
</dbReference>
<dbReference type="Proteomes" id="UP001500218">
    <property type="component" value="Unassembled WGS sequence"/>
</dbReference>
<dbReference type="PANTHER" id="PTHR43249">
    <property type="entry name" value="UDP-N-ACETYL-2-AMINO-2-DEOXY-D-GLUCURONATE OXIDASE"/>
    <property type="match status" value="1"/>
</dbReference>
<name>A0ABP4XKI2_9ACTN</name>
<dbReference type="InterPro" id="IPR036291">
    <property type="entry name" value="NAD(P)-bd_dom_sf"/>
</dbReference>
<sequence>MSPSGVLRWGLVGTSGYAERACLPAFAQTESAELVAVASSSPERAAGFAATHAIPAGYGSVDALCADDSVRAVWIASASHQHVEHAHAVIAAGKDVLLEKPTALNAKQGWELVEAAAAAGVRLATGYQARYVPAHQKMRDLIGSGELGTVVALRSLYGMRRTGPPRTWRGEKELARWGVLADIGTHHIDLMRMLIGEVTHATGYTAHQRGFETEDLAVASLRFACGALGTMTVTGSYFRPTTVMEIVCTEGSVIAVDTSPDGQGRATMVRADGTAIDITGETPNSVQAQLATVTAAFLGGDVAYATGDDGARNLEILEMIAP</sequence>
<dbReference type="Pfam" id="PF01408">
    <property type="entry name" value="GFO_IDH_MocA"/>
    <property type="match status" value="1"/>
</dbReference>
<accession>A0ABP4XKI2</accession>
<dbReference type="EMBL" id="BAAALT010000003">
    <property type="protein sequence ID" value="GAA1782868.1"/>
    <property type="molecule type" value="Genomic_DNA"/>
</dbReference>
<dbReference type="RefSeq" id="WP_344125017.1">
    <property type="nucleotide sequence ID" value="NZ_BAAALT010000003.1"/>
</dbReference>
<dbReference type="Pfam" id="PF22725">
    <property type="entry name" value="GFO_IDH_MocA_C3"/>
    <property type="match status" value="1"/>
</dbReference>
<dbReference type="InterPro" id="IPR000683">
    <property type="entry name" value="Gfo/Idh/MocA-like_OxRdtase_N"/>
</dbReference>
<evidence type="ECO:0000259" key="1">
    <source>
        <dbReference type="Pfam" id="PF01408"/>
    </source>
</evidence>
<organism evidence="3 4">
    <name type="scientific">Luedemannella flava</name>
    <dbReference type="NCBI Taxonomy" id="349316"/>
    <lineage>
        <taxon>Bacteria</taxon>
        <taxon>Bacillati</taxon>
        <taxon>Actinomycetota</taxon>
        <taxon>Actinomycetes</taxon>
        <taxon>Micromonosporales</taxon>
        <taxon>Micromonosporaceae</taxon>
        <taxon>Luedemannella</taxon>
    </lineage>
</organism>
<evidence type="ECO:0000313" key="4">
    <source>
        <dbReference type="Proteomes" id="UP001500218"/>
    </source>
</evidence>
<evidence type="ECO:0000313" key="3">
    <source>
        <dbReference type="EMBL" id="GAA1782868.1"/>
    </source>
</evidence>
<dbReference type="PANTHER" id="PTHR43249:SF1">
    <property type="entry name" value="D-GLUCOSIDE 3-DEHYDROGENASE"/>
    <property type="match status" value="1"/>
</dbReference>
<dbReference type="Gene3D" id="3.30.360.10">
    <property type="entry name" value="Dihydrodipicolinate Reductase, domain 2"/>
    <property type="match status" value="1"/>
</dbReference>
<comment type="caution">
    <text evidence="3">The sequence shown here is derived from an EMBL/GenBank/DDBJ whole genome shotgun (WGS) entry which is preliminary data.</text>
</comment>